<dbReference type="NCBIfam" id="NF010114">
    <property type="entry name" value="PRK13587.1"/>
    <property type="match status" value="1"/>
</dbReference>
<dbReference type="Proteomes" id="UP000254707">
    <property type="component" value="Unassembled WGS sequence"/>
</dbReference>
<dbReference type="HAMAP" id="MF_01014">
    <property type="entry name" value="HisA"/>
    <property type="match status" value="1"/>
</dbReference>
<evidence type="ECO:0000256" key="14">
    <source>
        <dbReference type="RuleBase" id="RU003658"/>
    </source>
</evidence>
<comment type="similarity">
    <text evidence="4 12 13">Belongs to the HisA/HisF family.</text>
</comment>
<dbReference type="AlphaFoldDB" id="A0A380HKD7"/>
<dbReference type="Pfam" id="PF00977">
    <property type="entry name" value="His_biosynth"/>
    <property type="match status" value="1"/>
</dbReference>
<dbReference type="GO" id="GO:0005737">
    <property type="term" value="C:cytoplasm"/>
    <property type="evidence" value="ECO:0007669"/>
    <property type="project" value="UniProtKB-SubCell"/>
</dbReference>
<keyword evidence="9 12" id="KW-0368">Histidine biosynthesis</keyword>
<dbReference type="SUPFAM" id="SSF51366">
    <property type="entry name" value="Ribulose-phoshate binding barrel"/>
    <property type="match status" value="1"/>
</dbReference>
<evidence type="ECO:0000256" key="3">
    <source>
        <dbReference type="ARBA" id="ARBA00005133"/>
    </source>
</evidence>
<keyword evidence="8 12" id="KW-0028">Amino-acid biosynthesis</keyword>
<evidence type="ECO:0000256" key="10">
    <source>
        <dbReference type="ARBA" id="ARBA00023235"/>
    </source>
</evidence>
<evidence type="ECO:0000256" key="11">
    <source>
        <dbReference type="ARBA" id="ARBA00030547"/>
    </source>
</evidence>
<evidence type="ECO:0000313" key="15">
    <source>
        <dbReference type="EMBL" id="SUM82075.1"/>
    </source>
</evidence>
<proteinExistence type="inferred from homology"/>
<feature type="active site" description="Proton acceptor" evidence="12">
    <location>
        <position position="9"/>
    </location>
</feature>
<dbReference type="InterPro" id="IPR013785">
    <property type="entry name" value="Aldolase_TIM"/>
</dbReference>
<dbReference type="CDD" id="cd04732">
    <property type="entry name" value="HisA"/>
    <property type="match status" value="1"/>
</dbReference>
<dbReference type="InterPro" id="IPR044524">
    <property type="entry name" value="Isoase_HisA-like"/>
</dbReference>
<dbReference type="PANTHER" id="PTHR43090:SF2">
    <property type="entry name" value="1-(5-PHOSPHORIBOSYL)-5-[(5-PHOSPHORIBOSYLAMINO)METHYLIDENEAMINO] IMIDAZOLE-4-CARBOXAMIDE ISOMERASE"/>
    <property type="match status" value="1"/>
</dbReference>
<dbReference type="RefSeq" id="WP_069826162.1">
    <property type="nucleotide sequence ID" value="NZ_CP031196.1"/>
</dbReference>
<evidence type="ECO:0000256" key="9">
    <source>
        <dbReference type="ARBA" id="ARBA00023102"/>
    </source>
</evidence>
<evidence type="ECO:0000256" key="12">
    <source>
        <dbReference type="HAMAP-Rule" id="MF_01014"/>
    </source>
</evidence>
<name>A0A380HKD7_STASA</name>
<evidence type="ECO:0000256" key="13">
    <source>
        <dbReference type="RuleBase" id="RU003657"/>
    </source>
</evidence>
<evidence type="ECO:0000256" key="5">
    <source>
        <dbReference type="ARBA" id="ARBA00012550"/>
    </source>
</evidence>
<comment type="catalytic activity">
    <reaction evidence="1 12 14">
        <text>1-(5-phospho-beta-D-ribosyl)-5-[(5-phospho-beta-D-ribosylamino)methylideneamino]imidazole-4-carboxamide = 5-[(5-phospho-1-deoxy-D-ribulos-1-ylimino)methylamino]-1-(5-phospho-beta-D-ribosyl)imidazole-4-carboxamide</text>
        <dbReference type="Rhea" id="RHEA:15469"/>
        <dbReference type="ChEBI" id="CHEBI:58435"/>
        <dbReference type="ChEBI" id="CHEBI:58525"/>
        <dbReference type="EC" id="5.3.1.16"/>
    </reaction>
</comment>
<accession>A0A380HKD7</accession>
<sequence length="234" mass="26143">MIKLWPAIDLINATSVRLTEGKYDSEVKMARSAEESVLFYNQYQCVDRIHIVDLIGAKNQVSIESDYINQLRSLTDKPMEVGGGIRDRNTIDTYFNNGIDYCIIGTKGIEDLAWLSHMTQAFPNRLYLSIDAYRRQVKINGWEEDAGLDIFDLLQQVEALPLGGIIYTDISKDGKLEGPNFEITQQLVQATQKPIIASGGIRHQQDLAQLESIGVHAAIVGKAAHNATFWEGLS</sequence>
<evidence type="ECO:0000256" key="6">
    <source>
        <dbReference type="ARBA" id="ARBA00018464"/>
    </source>
</evidence>
<dbReference type="GO" id="GO:0003949">
    <property type="term" value="F:1-(5-phosphoribosyl)-5-[(5-phosphoribosylamino)methylideneamino]imidazole-4-carboxamide isomerase activity"/>
    <property type="evidence" value="ECO:0007669"/>
    <property type="project" value="UniProtKB-UniRule"/>
</dbReference>
<dbReference type="Gene3D" id="3.20.20.70">
    <property type="entry name" value="Aldolase class I"/>
    <property type="match status" value="1"/>
</dbReference>
<evidence type="ECO:0000256" key="2">
    <source>
        <dbReference type="ARBA" id="ARBA00004496"/>
    </source>
</evidence>
<reference evidence="15 16" key="1">
    <citation type="submission" date="2018-06" db="EMBL/GenBank/DDBJ databases">
        <authorList>
            <consortium name="Pathogen Informatics"/>
            <person name="Doyle S."/>
        </authorList>
    </citation>
    <scope>NUCLEOTIDE SEQUENCE [LARGE SCALE GENOMIC DNA]</scope>
    <source>
        <strain evidence="15 16">NCTC7688</strain>
    </source>
</reference>
<dbReference type="InterPro" id="IPR006063">
    <property type="entry name" value="HisA_bact_arch"/>
</dbReference>
<dbReference type="PANTHER" id="PTHR43090">
    <property type="entry name" value="1-(5-PHOSPHORIBOSYL)-5-[(5-PHOSPHORIBOSYLAMINO)METHYLIDENEAMINO] IMIDAZOLE-4-CARBOXAMIDE ISOMERASE"/>
    <property type="match status" value="1"/>
</dbReference>
<keyword evidence="10 12" id="KW-0413">Isomerase</keyword>
<dbReference type="EMBL" id="UHED01000001">
    <property type="protein sequence ID" value="SUM82075.1"/>
    <property type="molecule type" value="Genomic_DNA"/>
</dbReference>
<gene>
    <name evidence="12 15" type="primary">hisA</name>
    <name evidence="15" type="ORF">NCTC7688_00571</name>
</gene>
<organism evidence="15 16">
    <name type="scientific">Staphylococcus saprophyticus</name>
    <dbReference type="NCBI Taxonomy" id="29385"/>
    <lineage>
        <taxon>Bacteria</taxon>
        <taxon>Bacillati</taxon>
        <taxon>Bacillota</taxon>
        <taxon>Bacilli</taxon>
        <taxon>Bacillales</taxon>
        <taxon>Staphylococcaceae</taxon>
        <taxon>Staphylococcus</taxon>
    </lineage>
</organism>
<evidence type="ECO:0000256" key="1">
    <source>
        <dbReference type="ARBA" id="ARBA00000901"/>
    </source>
</evidence>
<evidence type="ECO:0000313" key="16">
    <source>
        <dbReference type="Proteomes" id="UP000254707"/>
    </source>
</evidence>
<feature type="active site" description="Proton donor" evidence="12">
    <location>
        <position position="131"/>
    </location>
</feature>
<dbReference type="GO" id="GO:0000105">
    <property type="term" value="P:L-histidine biosynthetic process"/>
    <property type="evidence" value="ECO:0007669"/>
    <property type="project" value="UniProtKB-UniRule"/>
</dbReference>
<evidence type="ECO:0000256" key="7">
    <source>
        <dbReference type="ARBA" id="ARBA00022490"/>
    </source>
</evidence>
<dbReference type="UniPathway" id="UPA00031">
    <property type="reaction ID" value="UER00009"/>
</dbReference>
<dbReference type="EC" id="5.3.1.16" evidence="5 12"/>
<dbReference type="NCBIfam" id="TIGR00007">
    <property type="entry name" value="1-(5-phosphoribosyl)-5-[(5-phosphoribosylamino)methylideneamino]imidazole-4-carboxamide isomerase"/>
    <property type="match status" value="1"/>
</dbReference>
<evidence type="ECO:0000256" key="8">
    <source>
        <dbReference type="ARBA" id="ARBA00022605"/>
    </source>
</evidence>
<dbReference type="InterPro" id="IPR006062">
    <property type="entry name" value="His_biosynth"/>
</dbReference>
<dbReference type="InterPro" id="IPR023016">
    <property type="entry name" value="HisA/PriA"/>
</dbReference>
<comment type="subcellular location">
    <subcellularLocation>
        <location evidence="2 12 14">Cytoplasm</location>
    </subcellularLocation>
</comment>
<protein>
    <recommendedName>
        <fullName evidence="6 12">1-(5-phosphoribosyl)-5-[(5-phosphoribosylamino)methylideneamino] imidazole-4-carboxamide isomerase</fullName>
        <ecNumber evidence="5 12">5.3.1.16</ecNumber>
    </recommendedName>
    <alternativeName>
        <fullName evidence="11 12">Phosphoribosylformimino-5-aminoimidazole carboxamide ribotide isomerase</fullName>
    </alternativeName>
</protein>
<dbReference type="GO" id="GO:0000162">
    <property type="term" value="P:L-tryptophan biosynthetic process"/>
    <property type="evidence" value="ECO:0007669"/>
    <property type="project" value="TreeGrafter"/>
</dbReference>
<evidence type="ECO:0000256" key="4">
    <source>
        <dbReference type="ARBA" id="ARBA00009667"/>
    </source>
</evidence>
<comment type="pathway">
    <text evidence="3 12 14">Amino-acid biosynthesis; L-histidine biosynthesis; L-histidine from 5-phospho-alpha-D-ribose 1-diphosphate: step 4/9.</text>
</comment>
<dbReference type="InterPro" id="IPR011060">
    <property type="entry name" value="RibuloseP-bd_barrel"/>
</dbReference>
<keyword evidence="7 12" id="KW-0963">Cytoplasm</keyword>